<dbReference type="Pfam" id="PF00326">
    <property type="entry name" value="Peptidase_S9"/>
    <property type="match status" value="1"/>
</dbReference>
<evidence type="ECO:0000313" key="4">
    <source>
        <dbReference type="Proteomes" id="UP001589776"/>
    </source>
</evidence>
<dbReference type="PANTHER" id="PTHR43265:SF1">
    <property type="entry name" value="ESTERASE ESTD"/>
    <property type="match status" value="1"/>
</dbReference>
<feature type="region of interest" description="Disordered" evidence="1">
    <location>
        <begin position="1"/>
        <end position="52"/>
    </location>
</feature>
<protein>
    <submittedName>
        <fullName evidence="3">Alpha/beta hydrolase family protein</fullName>
        <ecNumber evidence="3">3.4.-.-</ecNumber>
    </submittedName>
</protein>
<evidence type="ECO:0000313" key="3">
    <source>
        <dbReference type="EMBL" id="MFC0211249.1"/>
    </source>
</evidence>
<keyword evidence="3" id="KW-0378">Hydrolase</keyword>
<dbReference type="RefSeq" id="WP_377468180.1">
    <property type="nucleotide sequence ID" value="NZ_JBHLWN010000014.1"/>
</dbReference>
<dbReference type="InterPro" id="IPR053145">
    <property type="entry name" value="AB_hydrolase_Est10"/>
</dbReference>
<comment type="caution">
    <text evidence="3">The sequence shown here is derived from an EMBL/GenBank/DDBJ whole genome shotgun (WGS) entry which is preliminary data.</text>
</comment>
<dbReference type="EMBL" id="JBHLWN010000014">
    <property type="protein sequence ID" value="MFC0211249.1"/>
    <property type="molecule type" value="Genomic_DNA"/>
</dbReference>
<dbReference type="EC" id="3.4.-.-" evidence="3"/>
<sequence length="331" mass="36585">MADMTTIEYKPGGEPMETMMPPQLLGPGGDVGEQTPGGGPEERGIGCKDDDDTAAQPEAFEVKLPDGALVERVRTRCFARNVALYVVTYMSQGLKVKGYLVVPEECSPCPALIYCRGGIRKVGMVRIRRIVSMARRGFVVFAPFYRGNEGGEGREDFGGEDRFDVHHAVTLVRSLPEVEPKPVSLIGFSRGAVNALLTAKECEGVGPVVIWGGVSDLFQTYEERVDLRRMLKRVVGHPKKNEQEYVKRSAIYWADQLRSPIMIVHGSADPQVGVEQARKLARALEAAGKEYAMELYDGLPHRFPKEEDERALDSVFGWIKGKLKDIGPMSK</sequence>
<dbReference type="InterPro" id="IPR029058">
    <property type="entry name" value="AB_hydrolase_fold"/>
</dbReference>
<keyword evidence="4" id="KW-1185">Reference proteome</keyword>
<dbReference type="GO" id="GO:0016787">
    <property type="term" value="F:hydrolase activity"/>
    <property type="evidence" value="ECO:0007669"/>
    <property type="project" value="UniProtKB-KW"/>
</dbReference>
<gene>
    <name evidence="3" type="ORF">ACFFK0_02090</name>
</gene>
<dbReference type="PANTHER" id="PTHR43265">
    <property type="entry name" value="ESTERASE ESTD"/>
    <property type="match status" value="1"/>
</dbReference>
<name>A0ABV6DF68_9BACL</name>
<dbReference type="Proteomes" id="UP001589776">
    <property type="component" value="Unassembled WGS sequence"/>
</dbReference>
<dbReference type="SUPFAM" id="SSF53474">
    <property type="entry name" value="alpha/beta-Hydrolases"/>
    <property type="match status" value="1"/>
</dbReference>
<organism evidence="3 4">
    <name type="scientific">Paenibacillus chartarius</name>
    <dbReference type="NCBI Taxonomy" id="747481"/>
    <lineage>
        <taxon>Bacteria</taxon>
        <taxon>Bacillati</taxon>
        <taxon>Bacillota</taxon>
        <taxon>Bacilli</taxon>
        <taxon>Bacillales</taxon>
        <taxon>Paenibacillaceae</taxon>
        <taxon>Paenibacillus</taxon>
    </lineage>
</organism>
<evidence type="ECO:0000256" key="1">
    <source>
        <dbReference type="SAM" id="MobiDB-lite"/>
    </source>
</evidence>
<feature type="domain" description="Peptidase S9 prolyl oligopeptidase catalytic" evidence="2">
    <location>
        <begin position="129"/>
        <end position="324"/>
    </location>
</feature>
<reference evidence="3 4" key="1">
    <citation type="submission" date="2024-09" db="EMBL/GenBank/DDBJ databases">
        <authorList>
            <person name="Sun Q."/>
            <person name="Mori K."/>
        </authorList>
    </citation>
    <scope>NUCLEOTIDE SEQUENCE [LARGE SCALE GENOMIC DNA]</scope>
    <source>
        <strain evidence="3 4">CCM 7759</strain>
    </source>
</reference>
<proteinExistence type="predicted"/>
<evidence type="ECO:0000259" key="2">
    <source>
        <dbReference type="Pfam" id="PF00326"/>
    </source>
</evidence>
<feature type="compositionally biased region" description="Low complexity" evidence="1">
    <location>
        <begin position="12"/>
        <end position="22"/>
    </location>
</feature>
<feature type="compositionally biased region" description="Gly residues" evidence="1">
    <location>
        <begin position="26"/>
        <end position="39"/>
    </location>
</feature>
<accession>A0ABV6DF68</accession>
<dbReference type="InterPro" id="IPR001375">
    <property type="entry name" value="Peptidase_S9_cat"/>
</dbReference>
<dbReference type="Gene3D" id="3.40.50.1820">
    <property type="entry name" value="alpha/beta hydrolase"/>
    <property type="match status" value="1"/>
</dbReference>